<evidence type="ECO:0000313" key="1">
    <source>
        <dbReference type="EMBL" id="RVD92204.1"/>
    </source>
</evidence>
<proteinExistence type="predicted"/>
<dbReference type="OrthoDB" id="2187891at2759"/>
<accession>A0A437AM40</accession>
<keyword evidence="2" id="KW-1185">Reference proteome</keyword>
<gene>
    <name evidence="1" type="ORF">TUBRATIS_13060</name>
</gene>
<evidence type="ECO:0000313" key="2">
    <source>
        <dbReference type="Proteomes" id="UP000282876"/>
    </source>
</evidence>
<evidence type="ECO:0008006" key="3">
    <source>
        <dbReference type="Google" id="ProtNLM"/>
    </source>
</evidence>
<dbReference type="Proteomes" id="UP000282876">
    <property type="component" value="Unassembled WGS sequence"/>
</dbReference>
<name>A0A437AM40_9MICR</name>
<protein>
    <recommendedName>
        <fullName evidence="3">Coatomer subunit zeta</fullName>
    </recommendedName>
</protein>
<comment type="caution">
    <text evidence="1">The sequence shown here is derived from an EMBL/GenBank/DDBJ whole genome shotgun (WGS) entry which is preliminary data.</text>
</comment>
<dbReference type="AlphaFoldDB" id="A0A437AM40"/>
<sequence length="102" mass="12415">MFLILENNKIIYCSEKEYVLDELLFTYINGMIEMCNHFYSNTFRYVENESISINVFKSNTNKLLLYINKDKRLMDMKYFYKIYAKAVLFDDLEIIDNFLNKK</sequence>
<dbReference type="EMBL" id="RCSS01000280">
    <property type="protein sequence ID" value="RVD92204.1"/>
    <property type="molecule type" value="Genomic_DNA"/>
</dbReference>
<reference evidence="1 2" key="1">
    <citation type="submission" date="2018-10" db="EMBL/GenBank/DDBJ databases">
        <title>Draft genome sequence of the microsporidian Tubulinosema ratisbonensis.</title>
        <authorList>
            <person name="Polonais V."/>
            <person name="Peyretaillade E."/>
            <person name="Niehus S."/>
            <person name="Wawrzyniak I."/>
            <person name="Franchet A."/>
            <person name="Gaspin C."/>
            <person name="Reichstadt M."/>
            <person name="Belser C."/>
            <person name="Labadie K."/>
            <person name="Delbac F."/>
            <person name="Ferrandon D."/>
        </authorList>
    </citation>
    <scope>NUCLEOTIDE SEQUENCE [LARGE SCALE GENOMIC DNA]</scope>
    <source>
        <strain evidence="1 2">Franzen</strain>
    </source>
</reference>
<organism evidence="1 2">
    <name type="scientific">Tubulinosema ratisbonensis</name>
    <dbReference type="NCBI Taxonomy" id="291195"/>
    <lineage>
        <taxon>Eukaryota</taxon>
        <taxon>Fungi</taxon>
        <taxon>Fungi incertae sedis</taxon>
        <taxon>Microsporidia</taxon>
        <taxon>Tubulinosematoidea</taxon>
        <taxon>Tubulinosematidae</taxon>
        <taxon>Tubulinosema</taxon>
    </lineage>
</organism>
<dbReference type="VEuPathDB" id="MicrosporidiaDB:TUBRATIS_13060"/>